<dbReference type="Pfam" id="PF13450">
    <property type="entry name" value="NAD_binding_8"/>
    <property type="match status" value="1"/>
</dbReference>
<keyword evidence="3" id="KW-0560">Oxidoreductase</keyword>
<accession>A0A0G4L554</accession>
<dbReference type="Gene3D" id="3.50.50.60">
    <property type="entry name" value="FAD/NAD(P)-binding domain"/>
    <property type="match status" value="2"/>
</dbReference>
<keyword evidence="1" id="KW-0285">Flavoprotein</keyword>
<protein>
    <recommendedName>
        <fullName evidence="7">FAD dependent oxidoreductase domain-containing protein</fullName>
    </recommendedName>
</protein>
<keyword evidence="2" id="KW-0274">FAD</keyword>
<dbReference type="AlphaFoldDB" id="A0A0G4L554"/>
<evidence type="ECO:0000313" key="6">
    <source>
        <dbReference type="Proteomes" id="UP000044602"/>
    </source>
</evidence>
<organism evidence="5 6">
    <name type="scientific">Verticillium longisporum</name>
    <name type="common">Verticillium dahliae var. longisporum</name>
    <dbReference type="NCBI Taxonomy" id="100787"/>
    <lineage>
        <taxon>Eukaryota</taxon>
        <taxon>Fungi</taxon>
        <taxon>Dikarya</taxon>
        <taxon>Ascomycota</taxon>
        <taxon>Pezizomycotina</taxon>
        <taxon>Sordariomycetes</taxon>
        <taxon>Hypocreomycetidae</taxon>
        <taxon>Glomerellales</taxon>
        <taxon>Plectosphaerellaceae</taxon>
        <taxon>Verticillium</taxon>
    </lineage>
</organism>
<evidence type="ECO:0008006" key="7">
    <source>
        <dbReference type="Google" id="ProtNLM"/>
    </source>
</evidence>
<dbReference type="EMBL" id="CVQH01008224">
    <property type="protein sequence ID" value="CRK17124.1"/>
    <property type="molecule type" value="Genomic_DNA"/>
</dbReference>
<dbReference type="Pfam" id="PF13738">
    <property type="entry name" value="Pyr_redox_3"/>
    <property type="match status" value="1"/>
</dbReference>
<proteinExistence type="predicted"/>
<evidence type="ECO:0000256" key="3">
    <source>
        <dbReference type="ARBA" id="ARBA00023002"/>
    </source>
</evidence>
<sequence length="542" mass="60036">MPTSIAQSTPIEVVNNNDILFSNPTSASDTAHSLTSASPDDKTSPAQKSVAVIGAGVSGVLAAAHLLRRNQRVTVFERSSSAGGIWRYIEDQPEDPEYPDTLAAESPAEVFPDRPASRTTTLQGEKGLTRKTFAPPGPCYAGLRSNIPTYLMRSSLSAWPESAGRDVVPHHLVNDYIQGLAQDFGVNAVTEFNTRVEEVIKPEGQGQWKVRTLRIDNKNAKDAEPTFFEEEHFFDAVVIASGHYDIPFIPKIPGLSTLKKQFPERVTHSKQYRHPETFAGQNVVVVGGRVSAVDICRELAGISAKTYQSVRESTEAFNFNILGDQTERISEIDHIVPQNQVSADETVLEQNNALPVQLHLKDGRVLDGIHAIIFATGYQLTYPYLRSFEVAPDQVTRTSLVESTKSTVHNLYKDTFYIPDPTLTFVGTPFDIVTFACFDYQAQAIAQVLSGAAALPNHDIMRAEYETRLTAKTASRQFHSLRGSEIEYVQGLVDWLNSEADRLRVKGQHIEGYSKEWIEGYWILQKRVSAALGLQDPTQLET</sequence>
<dbReference type="PRINTS" id="PR00419">
    <property type="entry name" value="ADXRDTASE"/>
</dbReference>
<feature type="region of interest" description="Disordered" evidence="4">
    <location>
        <begin position="24"/>
        <end position="47"/>
    </location>
</feature>
<dbReference type="InterPro" id="IPR050346">
    <property type="entry name" value="FMO-like"/>
</dbReference>
<dbReference type="Proteomes" id="UP000044602">
    <property type="component" value="Unassembled WGS sequence"/>
</dbReference>
<dbReference type="GO" id="GO:0050661">
    <property type="term" value="F:NADP binding"/>
    <property type="evidence" value="ECO:0007669"/>
    <property type="project" value="InterPro"/>
</dbReference>
<dbReference type="GO" id="GO:0050660">
    <property type="term" value="F:flavin adenine dinucleotide binding"/>
    <property type="evidence" value="ECO:0007669"/>
    <property type="project" value="InterPro"/>
</dbReference>
<gene>
    <name evidence="5" type="ORF">BN1708_011948</name>
</gene>
<evidence type="ECO:0000313" key="5">
    <source>
        <dbReference type="EMBL" id="CRK17124.1"/>
    </source>
</evidence>
<evidence type="ECO:0000256" key="4">
    <source>
        <dbReference type="SAM" id="MobiDB-lite"/>
    </source>
</evidence>
<evidence type="ECO:0000256" key="2">
    <source>
        <dbReference type="ARBA" id="ARBA00022827"/>
    </source>
</evidence>
<dbReference type="InterPro" id="IPR036188">
    <property type="entry name" value="FAD/NAD-bd_sf"/>
</dbReference>
<name>A0A0G4L554_VERLO</name>
<reference evidence="5 6" key="1">
    <citation type="submission" date="2015-05" db="EMBL/GenBank/DDBJ databases">
        <authorList>
            <person name="Wang D.B."/>
            <person name="Wang M."/>
        </authorList>
    </citation>
    <scope>NUCLEOTIDE SEQUENCE [LARGE SCALE GENOMIC DNA]</scope>
    <source>
        <strain evidence="5">VL1</strain>
    </source>
</reference>
<dbReference type="PANTHER" id="PTHR23023">
    <property type="entry name" value="DIMETHYLANILINE MONOOXYGENASE"/>
    <property type="match status" value="1"/>
</dbReference>
<feature type="compositionally biased region" description="Polar residues" evidence="4">
    <location>
        <begin position="24"/>
        <end position="38"/>
    </location>
</feature>
<evidence type="ECO:0000256" key="1">
    <source>
        <dbReference type="ARBA" id="ARBA00022630"/>
    </source>
</evidence>
<feature type="non-terminal residue" evidence="5">
    <location>
        <position position="542"/>
    </location>
</feature>
<dbReference type="SUPFAM" id="SSF51905">
    <property type="entry name" value="FAD/NAD(P)-binding domain"/>
    <property type="match status" value="2"/>
</dbReference>
<dbReference type="GO" id="GO:0016491">
    <property type="term" value="F:oxidoreductase activity"/>
    <property type="evidence" value="ECO:0007669"/>
    <property type="project" value="UniProtKB-KW"/>
</dbReference>
<dbReference type="STRING" id="100787.A0A0G4L554"/>
<keyword evidence="6" id="KW-1185">Reference proteome</keyword>
<dbReference type="InterPro" id="IPR000960">
    <property type="entry name" value="Flavin_mOase"/>
</dbReference>
<dbReference type="PIRSF" id="PIRSF000332">
    <property type="entry name" value="FMO"/>
    <property type="match status" value="1"/>
</dbReference>